<evidence type="ECO:0000313" key="1">
    <source>
        <dbReference type="EMBL" id="GIZ00378.1"/>
    </source>
</evidence>
<comment type="caution">
    <text evidence="1">The sequence shown here is derived from an EMBL/GenBank/DDBJ whole genome shotgun (WGS) entry which is preliminary data.</text>
</comment>
<evidence type="ECO:0000313" key="2">
    <source>
        <dbReference type="Proteomes" id="UP001054945"/>
    </source>
</evidence>
<reference evidence="1 2" key="1">
    <citation type="submission" date="2021-06" db="EMBL/GenBank/DDBJ databases">
        <title>Caerostris extrusa draft genome.</title>
        <authorList>
            <person name="Kono N."/>
            <person name="Arakawa K."/>
        </authorList>
    </citation>
    <scope>NUCLEOTIDE SEQUENCE [LARGE SCALE GENOMIC DNA]</scope>
</reference>
<proteinExistence type="predicted"/>
<dbReference type="EMBL" id="BPLR01001146">
    <property type="protein sequence ID" value="GIZ00378.1"/>
    <property type="molecule type" value="Genomic_DNA"/>
</dbReference>
<dbReference type="Proteomes" id="UP001054945">
    <property type="component" value="Unassembled WGS sequence"/>
</dbReference>
<sequence length="110" mass="12591">MKCLLLTKVTNFPSEIVVTDLEDVLPESKFLAKNHKRHVYLRSSFVPVGSSNSPLTKRPFSGKISRINPPYFGNNGWRDLLDNGLEFRTRVFCSKLEKRCEQNVYAVSGR</sequence>
<protein>
    <submittedName>
        <fullName evidence="1">Uncharacterized protein</fullName>
    </submittedName>
</protein>
<keyword evidence="2" id="KW-1185">Reference proteome</keyword>
<organism evidence="1 2">
    <name type="scientific">Caerostris extrusa</name>
    <name type="common">Bark spider</name>
    <name type="synonym">Caerostris bankana</name>
    <dbReference type="NCBI Taxonomy" id="172846"/>
    <lineage>
        <taxon>Eukaryota</taxon>
        <taxon>Metazoa</taxon>
        <taxon>Ecdysozoa</taxon>
        <taxon>Arthropoda</taxon>
        <taxon>Chelicerata</taxon>
        <taxon>Arachnida</taxon>
        <taxon>Araneae</taxon>
        <taxon>Araneomorphae</taxon>
        <taxon>Entelegynae</taxon>
        <taxon>Araneoidea</taxon>
        <taxon>Araneidae</taxon>
        <taxon>Caerostris</taxon>
    </lineage>
</organism>
<gene>
    <name evidence="1" type="ORF">CEXT_595911</name>
</gene>
<dbReference type="AlphaFoldDB" id="A0AAV4XZN6"/>
<accession>A0AAV4XZN6</accession>
<name>A0AAV4XZN6_CAEEX</name>